<keyword evidence="1" id="KW-0472">Membrane</keyword>
<dbReference type="eggNOG" id="ENOG50311A0">
    <property type="taxonomic scope" value="Bacteria"/>
</dbReference>
<reference evidence="3" key="1">
    <citation type="submission" date="2016-11" db="EMBL/GenBank/DDBJ databases">
        <authorList>
            <person name="Varghese N."/>
            <person name="Submissions S."/>
        </authorList>
    </citation>
    <scope>NUCLEOTIDE SEQUENCE [LARGE SCALE GENOMIC DNA]</scope>
    <source>
        <strain evidence="3">DSM 19055</strain>
    </source>
</reference>
<keyword evidence="1" id="KW-1133">Transmembrane helix</keyword>
<organism evidence="2 3">
    <name type="scientific">Chryseobacterium oranimense</name>
    <dbReference type="NCBI Taxonomy" id="421058"/>
    <lineage>
        <taxon>Bacteria</taxon>
        <taxon>Pseudomonadati</taxon>
        <taxon>Bacteroidota</taxon>
        <taxon>Flavobacteriia</taxon>
        <taxon>Flavobacteriales</taxon>
        <taxon>Weeksellaceae</taxon>
        <taxon>Chryseobacterium group</taxon>
        <taxon>Chryseobacterium</taxon>
    </lineage>
</organism>
<dbReference type="RefSeq" id="WP_073065002.1">
    <property type="nucleotide sequence ID" value="NZ_FQWT01000005.1"/>
</dbReference>
<dbReference type="EMBL" id="FQWT01000005">
    <property type="protein sequence ID" value="SHH65356.1"/>
    <property type="molecule type" value="Genomic_DNA"/>
</dbReference>
<dbReference type="AlphaFoldDB" id="A0A1M5UR06"/>
<feature type="transmembrane region" description="Helical" evidence="1">
    <location>
        <begin position="7"/>
        <end position="27"/>
    </location>
</feature>
<dbReference type="OrthoDB" id="1350491at2"/>
<accession>A0A1M5UR06</accession>
<sequence length="210" mass="24490">MYKTLITVNIAVILLVTAVYISGYYLINYPVQFDFWYVLKESQLQYLLVGFAITALVSYLISSLDFKNLSFKDKFSRIFPVLNSLILVFLIYTATTAFVKNKRELSNLEKNYTREAENDIKKDQIVMRYGGFLLPPYDEETTRKIDGIYKKYGIISKNTGCIIDAMDIIAREKYTEITNSYLEKRNGKDWKKTMEKEIDNLKKKQNPGVK</sequence>
<proteinExistence type="predicted"/>
<dbReference type="STRING" id="421058.SAMN05421866_3342"/>
<evidence type="ECO:0000313" key="2">
    <source>
        <dbReference type="EMBL" id="SHH65356.1"/>
    </source>
</evidence>
<keyword evidence="3" id="KW-1185">Reference proteome</keyword>
<gene>
    <name evidence="2" type="ORF">SAMN05421866_3342</name>
</gene>
<name>A0A1M5UR06_9FLAO</name>
<feature type="transmembrane region" description="Helical" evidence="1">
    <location>
        <begin position="78"/>
        <end position="99"/>
    </location>
</feature>
<feature type="transmembrane region" description="Helical" evidence="1">
    <location>
        <begin position="47"/>
        <end position="66"/>
    </location>
</feature>
<protein>
    <submittedName>
        <fullName evidence="2">Uncharacterized protein</fullName>
    </submittedName>
</protein>
<dbReference type="Proteomes" id="UP000184047">
    <property type="component" value="Unassembled WGS sequence"/>
</dbReference>
<evidence type="ECO:0000313" key="3">
    <source>
        <dbReference type="Proteomes" id="UP000184047"/>
    </source>
</evidence>
<keyword evidence="1" id="KW-0812">Transmembrane</keyword>
<evidence type="ECO:0000256" key="1">
    <source>
        <dbReference type="SAM" id="Phobius"/>
    </source>
</evidence>